<dbReference type="InterPro" id="IPR002314">
    <property type="entry name" value="aa-tRNA-synt_IIb"/>
</dbReference>
<dbReference type="InterPro" id="IPR002317">
    <property type="entry name" value="Ser-tRNA-ligase_type_1"/>
</dbReference>
<dbReference type="InterPro" id="IPR010978">
    <property type="entry name" value="tRNA-bd_arm"/>
</dbReference>
<keyword evidence="5" id="KW-1185">Reference proteome</keyword>
<evidence type="ECO:0000313" key="5">
    <source>
        <dbReference type="Proteomes" id="UP001497623"/>
    </source>
</evidence>
<protein>
    <recommendedName>
        <fullName evidence="3">Aminoacyl-tRNA synthetase class II (G/ P/ S/T) domain-containing protein</fullName>
    </recommendedName>
</protein>
<proteinExistence type="inferred from homology"/>
<accession>A0AAV2S8N1</accession>
<dbReference type="InterPro" id="IPR045864">
    <property type="entry name" value="aa-tRNA-synth_II/BPL/LPL"/>
</dbReference>
<dbReference type="InterPro" id="IPR042103">
    <property type="entry name" value="SerRS_1_N_sf"/>
</dbReference>
<dbReference type="SUPFAM" id="SSF55681">
    <property type="entry name" value="Class II aaRS and biotin synthetases"/>
    <property type="match status" value="1"/>
</dbReference>
<dbReference type="GO" id="GO:0004828">
    <property type="term" value="F:serine-tRNA ligase activity"/>
    <property type="evidence" value="ECO:0007669"/>
    <property type="project" value="InterPro"/>
</dbReference>
<dbReference type="Pfam" id="PF00587">
    <property type="entry name" value="tRNA-synt_2b"/>
    <property type="match status" value="1"/>
</dbReference>
<dbReference type="Proteomes" id="UP001497623">
    <property type="component" value="Unassembled WGS sequence"/>
</dbReference>
<dbReference type="AlphaFoldDB" id="A0AAV2S8N1"/>
<dbReference type="GO" id="GO:0006434">
    <property type="term" value="P:seryl-tRNA aminoacylation"/>
    <property type="evidence" value="ECO:0007669"/>
    <property type="project" value="InterPro"/>
</dbReference>
<gene>
    <name evidence="4" type="ORF">MNOR_LOCUS33266</name>
</gene>
<dbReference type="GO" id="GO:0005524">
    <property type="term" value="F:ATP binding"/>
    <property type="evidence" value="ECO:0007669"/>
    <property type="project" value="InterPro"/>
</dbReference>
<evidence type="ECO:0000256" key="1">
    <source>
        <dbReference type="ARBA" id="ARBA00010728"/>
    </source>
</evidence>
<dbReference type="PANTHER" id="PTHR11778">
    <property type="entry name" value="SERYL-TRNA SYNTHETASE"/>
    <property type="match status" value="1"/>
</dbReference>
<name>A0AAV2S8N1_MEGNR</name>
<dbReference type="SUPFAM" id="SSF46589">
    <property type="entry name" value="tRNA-binding arm"/>
    <property type="match status" value="1"/>
</dbReference>
<comment type="caution">
    <text evidence="4">The sequence shown here is derived from an EMBL/GenBank/DDBJ whole genome shotgun (WGS) entry which is preliminary data.</text>
</comment>
<organism evidence="4 5">
    <name type="scientific">Meganyctiphanes norvegica</name>
    <name type="common">Northern krill</name>
    <name type="synonym">Thysanopoda norvegica</name>
    <dbReference type="NCBI Taxonomy" id="48144"/>
    <lineage>
        <taxon>Eukaryota</taxon>
        <taxon>Metazoa</taxon>
        <taxon>Ecdysozoa</taxon>
        <taxon>Arthropoda</taxon>
        <taxon>Crustacea</taxon>
        <taxon>Multicrustacea</taxon>
        <taxon>Malacostraca</taxon>
        <taxon>Eumalacostraca</taxon>
        <taxon>Eucarida</taxon>
        <taxon>Euphausiacea</taxon>
        <taxon>Euphausiidae</taxon>
        <taxon>Meganyctiphanes</taxon>
    </lineage>
</organism>
<evidence type="ECO:0000313" key="4">
    <source>
        <dbReference type="EMBL" id="CAL4165510.1"/>
    </source>
</evidence>
<evidence type="ECO:0000256" key="2">
    <source>
        <dbReference type="SAM" id="Coils"/>
    </source>
</evidence>
<dbReference type="Gene3D" id="3.30.930.10">
    <property type="entry name" value="Bira Bifunctional Protein, Domain 2"/>
    <property type="match status" value="1"/>
</dbReference>
<dbReference type="Gene3D" id="1.10.287.40">
    <property type="entry name" value="Serine-tRNA synthetase, tRNA binding domain"/>
    <property type="match status" value="1"/>
</dbReference>
<reference evidence="4 5" key="1">
    <citation type="submission" date="2024-05" db="EMBL/GenBank/DDBJ databases">
        <authorList>
            <person name="Wallberg A."/>
        </authorList>
    </citation>
    <scope>NUCLEOTIDE SEQUENCE [LARGE SCALE GENOMIC DNA]</scope>
</reference>
<feature type="domain" description="Aminoacyl-tRNA synthetase class II (G/ P/ S/T)" evidence="3">
    <location>
        <begin position="290"/>
        <end position="455"/>
    </location>
</feature>
<sequence length="481" mass="55132">MLFNKLYPVIFRPSKKLFSPCGNTYFSCRYASGSKKIKSALYLPGSEATSTYAVLSPYLNFNQRLNDGNLLDKSVKLRGLNIDLSHLSKLWFNLKDIEHQRKTIDIERKELTELMKKVSKSKNQDRLQELQSQGKKIKKELKNVTQKLRSLEEEIVPALLDLPNDLHSQTIATDKTIFRIRSKPTLPFQAQSHVTIGKTCNQLEILDCSPTSYYLKNELAVLELAIVNFFSSILLSHGYSRQCNPDFTKSVVVDGCGFKYFDKEKIFTLEAHESDVDQSCLHLTGGSSLASFASYFTKQVIQDPSNLPLKLFSVGRNYIPKRDEDTNLLNCSQTTSVDAFIAFENKPEIEEHMIQQVLMAVTQCYAQLHMHFRIVRYGAQKLEKHESGAIGIEMHSPVLDEYYQVGRISICGSYISERLWCMHNHHRQHEAASFLSMIHVRVCQVTPWLALLMENSQLPDTTYDVPKVLEPFMLNVKCKYF</sequence>
<evidence type="ECO:0000259" key="3">
    <source>
        <dbReference type="Pfam" id="PF00587"/>
    </source>
</evidence>
<keyword evidence="2" id="KW-0175">Coiled coil</keyword>
<feature type="coiled-coil region" evidence="2">
    <location>
        <begin position="94"/>
        <end position="154"/>
    </location>
</feature>
<dbReference type="EMBL" id="CAXKWB010047529">
    <property type="protein sequence ID" value="CAL4165510.1"/>
    <property type="molecule type" value="Genomic_DNA"/>
</dbReference>
<comment type="similarity">
    <text evidence="1">Belongs to the class-II aminoacyl-tRNA synthetase family. Type-1 seryl-tRNA synthetase subfamily.</text>
</comment>
<dbReference type="PIRSF" id="PIRSF001529">
    <property type="entry name" value="Ser-tRNA-synth_IIa"/>
    <property type="match status" value="1"/>
</dbReference>